<proteinExistence type="predicted"/>
<evidence type="ECO:0000313" key="3">
    <source>
        <dbReference type="Proteomes" id="UP001221898"/>
    </source>
</evidence>
<organism evidence="2 3">
    <name type="scientific">Aldrovandia affinis</name>
    <dbReference type="NCBI Taxonomy" id="143900"/>
    <lineage>
        <taxon>Eukaryota</taxon>
        <taxon>Metazoa</taxon>
        <taxon>Chordata</taxon>
        <taxon>Craniata</taxon>
        <taxon>Vertebrata</taxon>
        <taxon>Euteleostomi</taxon>
        <taxon>Actinopterygii</taxon>
        <taxon>Neopterygii</taxon>
        <taxon>Teleostei</taxon>
        <taxon>Notacanthiformes</taxon>
        <taxon>Halosauridae</taxon>
        <taxon>Aldrovandia</taxon>
    </lineage>
</organism>
<sequence>MSHMPNNISLFMEENARTEDDTAAQLPHSTPSKGFPPKDSSGSEEEEEEGEEEGEVVGGLKERTMGDLLAFLQQEEGSPVDMELLFQHRLQNLKEAHRQQLQRTGQQHQQGLEKRMLHNSLLSGGNERKARADRRPEVLFSWNGMKNTDAK</sequence>
<comment type="caution">
    <text evidence="2">The sequence shown here is derived from an EMBL/GenBank/DDBJ whole genome shotgun (WGS) entry which is preliminary data.</text>
</comment>
<dbReference type="EMBL" id="JAINUG010000165">
    <property type="protein sequence ID" value="KAJ8390824.1"/>
    <property type="molecule type" value="Genomic_DNA"/>
</dbReference>
<gene>
    <name evidence="2" type="ORF">AAFF_G00099560</name>
</gene>
<feature type="region of interest" description="Disordered" evidence="1">
    <location>
        <begin position="1"/>
        <end position="62"/>
    </location>
</feature>
<dbReference type="AlphaFoldDB" id="A0AAD7WCG3"/>
<evidence type="ECO:0000313" key="2">
    <source>
        <dbReference type="EMBL" id="KAJ8390824.1"/>
    </source>
</evidence>
<accession>A0AAD7WCG3</accession>
<reference evidence="2" key="1">
    <citation type="journal article" date="2023" name="Science">
        <title>Genome structures resolve the early diversification of teleost fishes.</title>
        <authorList>
            <person name="Parey E."/>
            <person name="Louis A."/>
            <person name="Montfort J."/>
            <person name="Bouchez O."/>
            <person name="Roques C."/>
            <person name="Iampietro C."/>
            <person name="Lluch J."/>
            <person name="Castinel A."/>
            <person name="Donnadieu C."/>
            <person name="Desvignes T."/>
            <person name="Floi Bucao C."/>
            <person name="Jouanno E."/>
            <person name="Wen M."/>
            <person name="Mejri S."/>
            <person name="Dirks R."/>
            <person name="Jansen H."/>
            <person name="Henkel C."/>
            <person name="Chen W.J."/>
            <person name="Zahm M."/>
            <person name="Cabau C."/>
            <person name="Klopp C."/>
            <person name="Thompson A.W."/>
            <person name="Robinson-Rechavi M."/>
            <person name="Braasch I."/>
            <person name="Lecointre G."/>
            <person name="Bobe J."/>
            <person name="Postlethwait J.H."/>
            <person name="Berthelot C."/>
            <person name="Roest Crollius H."/>
            <person name="Guiguen Y."/>
        </authorList>
    </citation>
    <scope>NUCLEOTIDE SEQUENCE</scope>
    <source>
        <strain evidence="2">NC1722</strain>
    </source>
</reference>
<name>A0AAD7WCG3_9TELE</name>
<keyword evidence="3" id="KW-1185">Reference proteome</keyword>
<evidence type="ECO:0000256" key="1">
    <source>
        <dbReference type="SAM" id="MobiDB-lite"/>
    </source>
</evidence>
<feature type="compositionally biased region" description="Acidic residues" evidence="1">
    <location>
        <begin position="42"/>
        <end position="55"/>
    </location>
</feature>
<protein>
    <submittedName>
        <fullName evidence="2">Uncharacterized protein</fullName>
    </submittedName>
</protein>
<feature type="non-terminal residue" evidence="2">
    <location>
        <position position="151"/>
    </location>
</feature>
<dbReference type="Proteomes" id="UP001221898">
    <property type="component" value="Unassembled WGS sequence"/>
</dbReference>